<dbReference type="SUPFAM" id="SSF63380">
    <property type="entry name" value="Riboflavin synthase domain-like"/>
    <property type="match status" value="1"/>
</dbReference>
<dbReference type="PRINTS" id="PR00409">
    <property type="entry name" value="PHDIOXRDTASE"/>
</dbReference>
<evidence type="ECO:0000259" key="2">
    <source>
        <dbReference type="PROSITE" id="PS51384"/>
    </source>
</evidence>
<dbReference type="EMBL" id="CP016895">
    <property type="protein sequence ID" value="AOA58996.1"/>
    <property type="molecule type" value="Genomic_DNA"/>
</dbReference>
<dbReference type="PANTHER" id="PTHR47354">
    <property type="entry name" value="NADH OXIDOREDUCTASE HCR"/>
    <property type="match status" value="1"/>
</dbReference>
<dbReference type="Pfam" id="PF00970">
    <property type="entry name" value="FAD_binding_6"/>
    <property type="match status" value="1"/>
</dbReference>
<dbReference type="InterPro" id="IPR008333">
    <property type="entry name" value="Cbr1-like_FAD-bd_dom"/>
</dbReference>
<feature type="domain" description="2Fe-2S ferredoxin-type" evidence="1">
    <location>
        <begin position="270"/>
        <end position="354"/>
    </location>
</feature>
<dbReference type="GO" id="GO:0051536">
    <property type="term" value="F:iron-sulfur cluster binding"/>
    <property type="evidence" value="ECO:0007669"/>
    <property type="project" value="InterPro"/>
</dbReference>
<dbReference type="AlphaFoldDB" id="A0A1B2M1B9"/>
<dbReference type="SUPFAM" id="SSF54292">
    <property type="entry name" value="2Fe-2S ferredoxin-like"/>
    <property type="match status" value="1"/>
</dbReference>
<gene>
    <name evidence="3" type="ORF">BFG52_11970</name>
</gene>
<name>A0A1B2M1B9_9GAMM</name>
<dbReference type="Gene3D" id="3.40.50.80">
    <property type="entry name" value="Nucleotide-binding domain of ferredoxin-NADP reductase (FNR) module"/>
    <property type="match status" value="1"/>
</dbReference>
<dbReference type="InterPro" id="IPR001041">
    <property type="entry name" value="2Fe-2S_ferredoxin-type"/>
</dbReference>
<evidence type="ECO:0000313" key="3">
    <source>
        <dbReference type="EMBL" id="AOA58996.1"/>
    </source>
</evidence>
<dbReference type="GO" id="GO:0016491">
    <property type="term" value="F:oxidoreductase activity"/>
    <property type="evidence" value="ECO:0007669"/>
    <property type="project" value="InterPro"/>
</dbReference>
<reference evidence="3 4" key="1">
    <citation type="submission" date="2016-08" db="EMBL/GenBank/DDBJ databases">
        <authorList>
            <person name="Seilhamer J.J."/>
        </authorList>
    </citation>
    <scope>NUCLEOTIDE SEQUENCE [LARGE SCALE GENOMIC DNA]</scope>
    <source>
        <strain evidence="3 4">BRTC-1</strain>
    </source>
</reference>
<dbReference type="PANTHER" id="PTHR47354:SF3">
    <property type="entry name" value="OXIDOREDUCTASE-RELATED"/>
    <property type="match status" value="1"/>
</dbReference>
<dbReference type="Proteomes" id="UP000093391">
    <property type="component" value="Chromosome"/>
</dbReference>
<dbReference type="Gene3D" id="2.40.30.10">
    <property type="entry name" value="Translation factors"/>
    <property type="match status" value="1"/>
</dbReference>
<dbReference type="Gene3D" id="3.10.20.30">
    <property type="match status" value="1"/>
</dbReference>
<evidence type="ECO:0000259" key="1">
    <source>
        <dbReference type="PROSITE" id="PS51085"/>
    </source>
</evidence>
<accession>A0A1B2M1B9</accession>
<dbReference type="InterPro" id="IPR017938">
    <property type="entry name" value="Riboflavin_synthase-like_b-brl"/>
</dbReference>
<dbReference type="InterPro" id="IPR017927">
    <property type="entry name" value="FAD-bd_FR_type"/>
</dbReference>
<dbReference type="InterPro" id="IPR050415">
    <property type="entry name" value="MRET"/>
</dbReference>
<dbReference type="STRING" id="1789224.BFG52_11970"/>
<dbReference type="PROSITE" id="PS51085">
    <property type="entry name" value="2FE2S_FER_2"/>
    <property type="match status" value="1"/>
</dbReference>
<dbReference type="PROSITE" id="PS51384">
    <property type="entry name" value="FAD_FR"/>
    <property type="match status" value="1"/>
</dbReference>
<dbReference type="CDD" id="cd00207">
    <property type="entry name" value="fer2"/>
    <property type="match status" value="1"/>
</dbReference>
<dbReference type="InterPro" id="IPR039261">
    <property type="entry name" value="FNR_nucleotide-bd"/>
</dbReference>
<sequence length="354" mass="39866">MQQATALQPYKPGWLSNILDVDTADFWLQKLNPIWSLQQAMGKIVEKNWVSKDSMCLLIKTNRHFRMGQAGQHHPIKINIQERYYQRSYSLSQLDAQHVQLTVKRVKDGLVSNWLCDRAQKGDIVLLGEPFGDMTISASPAQYVLLAAGSGITPMYSMVQALEKKQQLSQYQIDLLYWVKRPEDASYLAYFEKLAQRYAQFNFQAFYSQAEQADARLNAQHIAQFSQSQPVVYACGPSGFVQSAQQLFADNPLFKSEAFYFSRVAGDAQQKVVITLTKSKQQLTIARGESILSALEQQNIRPEHGCRMGICNKCACHKSQGVSKNLLNGAEHREADSALKLCVNSAESDISLDL</sequence>
<protein>
    <submittedName>
        <fullName evidence="3">Oxidoreductase</fullName>
    </submittedName>
</protein>
<organism evidence="3 4">
    <name type="scientific">Acinetobacter larvae</name>
    <dbReference type="NCBI Taxonomy" id="1789224"/>
    <lineage>
        <taxon>Bacteria</taxon>
        <taxon>Pseudomonadati</taxon>
        <taxon>Pseudomonadota</taxon>
        <taxon>Gammaproteobacteria</taxon>
        <taxon>Moraxellales</taxon>
        <taxon>Moraxellaceae</taxon>
        <taxon>Acinetobacter</taxon>
    </lineage>
</organism>
<dbReference type="RefSeq" id="WP_067556507.1">
    <property type="nucleotide sequence ID" value="NZ_CP016895.1"/>
</dbReference>
<dbReference type="OrthoDB" id="9796486at2"/>
<keyword evidence="4" id="KW-1185">Reference proteome</keyword>
<dbReference type="KEGG" id="ala:BFG52_11970"/>
<dbReference type="CDD" id="cd06216">
    <property type="entry name" value="FNR_iron_sulfur_binding_2"/>
    <property type="match status" value="1"/>
</dbReference>
<proteinExistence type="predicted"/>
<dbReference type="Pfam" id="PF00175">
    <property type="entry name" value="NAD_binding_1"/>
    <property type="match status" value="1"/>
</dbReference>
<dbReference type="Pfam" id="PF00111">
    <property type="entry name" value="Fer2"/>
    <property type="match status" value="1"/>
</dbReference>
<dbReference type="InterPro" id="IPR036010">
    <property type="entry name" value="2Fe-2S_ferredoxin-like_sf"/>
</dbReference>
<dbReference type="SUPFAM" id="SSF52343">
    <property type="entry name" value="Ferredoxin reductase-like, C-terminal NADP-linked domain"/>
    <property type="match status" value="1"/>
</dbReference>
<evidence type="ECO:0000313" key="4">
    <source>
        <dbReference type="Proteomes" id="UP000093391"/>
    </source>
</evidence>
<dbReference type="InterPro" id="IPR001433">
    <property type="entry name" value="OxRdtase_FAD/NAD-bd"/>
</dbReference>
<dbReference type="InterPro" id="IPR012675">
    <property type="entry name" value="Beta-grasp_dom_sf"/>
</dbReference>
<feature type="domain" description="FAD-binding FR-type" evidence="2">
    <location>
        <begin position="37"/>
        <end position="137"/>
    </location>
</feature>